<feature type="chain" id="PRO_5045421400" evidence="1">
    <location>
        <begin position="39"/>
        <end position="459"/>
    </location>
</feature>
<accession>A0ABX0NE09</accession>
<dbReference type="PANTHER" id="PTHR43737">
    <property type="entry name" value="BLL7424 PROTEIN"/>
    <property type="match status" value="1"/>
</dbReference>
<sequence>MDTVSTSRRGFLRGSAQASLLGTLSTMGLLGAAAPAQAAVTDYKALVCLYMFGGNDGNNMIVPLDAAHYAKYAAARGAAGLALSTSAKTLLAPRTATLQAVPDAVAQAFGFHYGMPEIDALFGQGEVAAVLNVGSVRQPLTKAQYVAGTAIPPQLFSHPDQTLQNQAGTPVGAGTGWGGRLLDVLGGAGRLDAVSVGAGGLFVEGASVHGNRLPESGELSLAGMNFWPQAQADTRRDALRQILASENPNLMANAANKALLQGMDLVADLSKANAATPLNTVFPGFALATQLHTVAQLIRQRAAQGPGRQVFFVSIGGFDTHGGQAYQQWDVLRQVSQSVAAFQQALAEIGHKHSVTTFTMSDFGRTLMANSGGTDHAWGNHHLVIGAAVKGGVYGRFPDFTLGGPDDATGRGVWIPQFSNQQVGATLGRWFGADPDMLASQVFKNELAKFAASDLGFMG</sequence>
<dbReference type="InterPro" id="IPR006311">
    <property type="entry name" value="TAT_signal"/>
</dbReference>
<dbReference type="PROSITE" id="PS51318">
    <property type="entry name" value="TAT"/>
    <property type="match status" value="1"/>
</dbReference>
<evidence type="ECO:0000313" key="3">
    <source>
        <dbReference type="Proteomes" id="UP000621455"/>
    </source>
</evidence>
<dbReference type="PANTHER" id="PTHR43737:SF1">
    <property type="entry name" value="DUF1501 DOMAIN-CONTAINING PROTEIN"/>
    <property type="match status" value="1"/>
</dbReference>
<comment type="caution">
    <text evidence="2">The sequence shown here is derived from an EMBL/GenBank/DDBJ whole genome shotgun (WGS) entry which is preliminary data.</text>
</comment>
<dbReference type="InterPro" id="IPR010869">
    <property type="entry name" value="DUF1501"/>
</dbReference>
<keyword evidence="3" id="KW-1185">Reference proteome</keyword>
<dbReference type="Pfam" id="PF07394">
    <property type="entry name" value="DUF1501"/>
    <property type="match status" value="1"/>
</dbReference>
<dbReference type="Proteomes" id="UP000621455">
    <property type="component" value="Unassembled WGS sequence"/>
</dbReference>
<evidence type="ECO:0000313" key="2">
    <source>
        <dbReference type="EMBL" id="NHZ81089.1"/>
    </source>
</evidence>
<dbReference type="EMBL" id="WHJG01000018">
    <property type="protein sequence ID" value="NHZ81089.1"/>
    <property type="molecule type" value="Genomic_DNA"/>
</dbReference>
<reference evidence="2 3" key="1">
    <citation type="submission" date="2019-10" db="EMBL/GenBank/DDBJ databases">
        <title>Taxonomy of Antarctic Massilia spp.: description of Massilia rubra sp. nov., Massilia aquatica sp. nov., Massilia mucilaginosa sp. nov., Massilia frigida sp. nov. isolated from streams, lakes and regoliths.</title>
        <authorList>
            <person name="Holochova P."/>
            <person name="Sedlacek I."/>
            <person name="Kralova S."/>
            <person name="Maslanova I."/>
            <person name="Busse H.-J."/>
            <person name="Stankova E."/>
            <person name="Vrbovska V."/>
            <person name="Kovarovic V."/>
            <person name="Bartak M."/>
            <person name="Svec P."/>
            <person name="Pantucek R."/>
        </authorList>
    </citation>
    <scope>NUCLEOTIDE SEQUENCE [LARGE SCALE GENOMIC DNA]</scope>
    <source>
        <strain evidence="2 3">CCM 8695</strain>
    </source>
</reference>
<gene>
    <name evidence="2" type="ORF">F2P44_17675</name>
</gene>
<dbReference type="RefSeq" id="WP_167088423.1">
    <property type="nucleotide sequence ID" value="NZ_WHJG01000018.1"/>
</dbReference>
<evidence type="ECO:0000256" key="1">
    <source>
        <dbReference type="SAM" id="SignalP"/>
    </source>
</evidence>
<name>A0ABX0NE09_9BURK</name>
<proteinExistence type="predicted"/>
<protein>
    <submittedName>
        <fullName evidence="2">DUF1501 domain-containing protein</fullName>
    </submittedName>
</protein>
<feature type="signal peptide" evidence="1">
    <location>
        <begin position="1"/>
        <end position="38"/>
    </location>
</feature>
<organism evidence="2 3">
    <name type="scientific">Massilia frigida</name>
    <dbReference type="NCBI Taxonomy" id="2609281"/>
    <lineage>
        <taxon>Bacteria</taxon>
        <taxon>Pseudomonadati</taxon>
        <taxon>Pseudomonadota</taxon>
        <taxon>Betaproteobacteria</taxon>
        <taxon>Burkholderiales</taxon>
        <taxon>Oxalobacteraceae</taxon>
        <taxon>Telluria group</taxon>
        <taxon>Massilia</taxon>
    </lineage>
</organism>
<keyword evidence="1" id="KW-0732">Signal</keyword>